<dbReference type="AlphaFoldDB" id="A0A433A1T3"/>
<keyword evidence="3" id="KW-1185">Reference proteome</keyword>
<name>A0A433A1T3_9FUNG</name>
<comment type="caution">
    <text evidence="2">The sequence shown here is derived from an EMBL/GenBank/DDBJ whole genome shotgun (WGS) entry which is preliminary data.</text>
</comment>
<feature type="region of interest" description="Disordered" evidence="1">
    <location>
        <begin position="96"/>
        <end position="142"/>
    </location>
</feature>
<dbReference type="Proteomes" id="UP000268093">
    <property type="component" value="Unassembled WGS sequence"/>
</dbReference>
<evidence type="ECO:0000256" key="1">
    <source>
        <dbReference type="SAM" id="MobiDB-lite"/>
    </source>
</evidence>
<sequence>MESNGLGFDLTLLDINLVTAENDGDVLADTDEVAVPVGHVLVGDTGGDIKHNDSTLALDAMKNHAITETTKFLLAGGIPGVEDNSPKIGVEGQRMDLNTEGGYFGGGSNETRRQGRPKMTKRGPLETCGFDRSSPKKVARWR</sequence>
<evidence type="ECO:0000313" key="2">
    <source>
        <dbReference type="EMBL" id="RUO96644.1"/>
    </source>
</evidence>
<evidence type="ECO:0000313" key="3">
    <source>
        <dbReference type="Proteomes" id="UP000268093"/>
    </source>
</evidence>
<reference evidence="2 3" key="1">
    <citation type="journal article" date="2018" name="New Phytol.">
        <title>Phylogenomics of Endogonaceae and evolution of mycorrhizas within Mucoromycota.</title>
        <authorList>
            <person name="Chang Y."/>
            <person name="Desiro A."/>
            <person name="Na H."/>
            <person name="Sandor L."/>
            <person name="Lipzen A."/>
            <person name="Clum A."/>
            <person name="Barry K."/>
            <person name="Grigoriev I.V."/>
            <person name="Martin F.M."/>
            <person name="Stajich J.E."/>
            <person name="Smith M.E."/>
            <person name="Bonito G."/>
            <person name="Spatafora J.W."/>
        </authorList>
    </citation>
    <scope>NUCLEOTIDE SEQUENCE [LARGE SCALE GENOMIC DNA]</scope>
    <source>
        <strain evidence="2 3">GMNB39</strain>
    </source>
</reference>
<dbReference type="OrthoDB" id="10453937at2759"/>
<protein>
    <submittedName>
        <fullName evidence="2">Uncharacterized protein</fullName>
    </submittedName>
</protein>
<gene>
    <name evidence="2" type="ORF">BC936DRAFT_141695</name>
</gene>
<accession>A0A433A1T3</accession>
<proteinExistence type="predicted"/>
<organism evidence="2 3">
    <name type="scientific">Jimgerdemannia flammicorona</name>
    <dbReference type="NCBI Taxonomy" id="994334"/>
    <lineage>
        <taxon>Eukaryota</taxon>
        <taxon>Fungi</taxon>
        <taxon>Fungi incertae sedis</taxon>
        <taxon>Mucoromycota</taxon>
        <taxon>Mucoromycotina</taxon>
        <taxon>Endogonomycetes</taxon>
        <taxon>Endogonales</taxon>
        <taxon>Endogonaceae</taxon>
        <taxon>Jimgerdemannia</taxon>
    </lineage>
</organism>
<dbReference type="EMBL" id="RBNI01020312">
    <property type="protein sequence ID" value="RUO96644.1"/>
    <property type="molecule type" value="Genomic_DNA"/>
</dbReference>